<dbReference type="Pfam" id="PF21036">
    <property type="entry name" value="EryCIII-like_N"/>
    <property type="match status" value="1"/>
</dbReference>
<comment type="similarity">
    <text evidence="1">Belongs to the glycosyltransferase 28 family.</text>
</comment>
<evidence type="ECO:0000256" key="3">
    <source>
        <dbReference type="ARBA" id="ARBA00022679"/>
    </source>
</evidence>
<dbReference type="GO" id="GO:0017000">
    <property type="term" value="P:antibiotic biosynthetic process"/>
    <property type="evidence" value="ECO:0007669"/>
    <property type="project" value="UniProtKB-ARBA"/>
</dbReference>
<organism evidence="6 7">
    <name type="scientific">Nocardia wallacei</name>
    <dbReference type="NCBI Taxonomy" id="480035"/>
    <lineage>
        <taxon>Bacteria</taxon>
        <taxon>Bacillati</taxon>
        <taxon>Actinomycetota</taxon>
        <taxon>Actinomycetes</taxon>
        <taxon>Mycobacteriales</taxon>
        <taxon>Nocardiaceae</taxon>
        <taxon>Nocardia</taxon>
    </lineage>
</organism>
<sequence>MPFEWATHYYAMTSLAWAARAAGHEVRIAAHPSITAAVTGSGMIAVPIGGRSDLSAGMTELRRSPEVQRARRELSGDVGDLWKLPTDKLAHILAFMMIPHVRIAEDATPDLVEFARAWRPELIIGDPLMYAAPVAASVVDAPLVHHLLGPDFLRVMRFPGLGGDAEVGWPEGLRRLYDRYGVDVGANAPLRTVDPCPERIQVPGIPRRLPVRFVPYNGSGTLPSWLTKPPVRQRICLTWGTGAQALHGGGGSLLPELLDALRTLDVEVVVAVRPHDREQLGELPPNSRAAVDLPLDLLLPTCAVVLHQGGAQTMLTAAAHGVPQLLVPQIIDQGLVAELLTKSGAGIGLDHKHLRPDLVRESVAVALGDETIRNAAAELRREMMAQPSPAEVVRSLVRVIRA</sequence>
<dbReference type="Pfam" id="PF06722">
    <property type="entry name" value="EryCIII-like_C"/>
    <property type="match status" value="1"/>
</dbReference>
<evidence type="ECO:0000313" key="7">
    <source>
        <dbReference type="Proteomes" id="UP000516173"/>
    </source>
</evidence>
<evidence type="ECO:0000256" key="2">
    <source>
        <dbReference type="ARBA" id="ARBA00022676"/>
    </source>
</evidence>
<feature type="domain" description="Erythromycin biosynthesis protein CIII-like N-terminal" evidence="5">
    <location>
        <begin position="17"/>
        <end position="240"/>
    </location>
</feature>
<evidence type="ECO:0000259" key="4">
    <source>
        <dbReference type="Pfam" id="PF06722"/>
    </source>
</evidence>
<proteinExistence type="inferred from homology"/>
<evidence type="ECO:0000313" key="6">
    <source>
        <dbReference type="EMBL" id="BCK54830.1"/>
    </source>
</evidence>
<accession>A0A7G1KIH9</accession>
<dbReference type="KEGG" id="nwl:NWFMUON74_26020"/>
<dbReference type="InterPro" id="IPR048284">
    <property type="entry name" value="EryCIII-like_N"/>
</dbReference>
<keyword evidence="7" id="KW-1185">Reference proteome</keyword>
<dbReference type="InterPro" id="IPR010610">
    <property type="entry name" value="EryCIII-like_C"/>
</dbReference>
<dbReference type="CDD" id="cd03784">
    <property type="entry name" value="GT1_Gtf-like"/>
    <property type="match status" value="1"/>
</dbReference>
<feature type="domain" description="Erythromycin biosynthesis protein CIII-like C-terminal" evidence="4">
    <location>
        <begin position="256"/>
        <end position="397"/>
    </location>
</feature>
<dbReference type="PANTHER" id="PTHR48050:SF13">
    <property type="entry name" value="STEROL 3-BETA-GLUCOSYLTRANSFERASE UGT80A2"/>
    <property type="match status" value="1"/>
</dbReference>
<reference evidence="6 7" key="1">
    <citation type="submission" date="2020-08" db="EMBL/GenBank/DDBJ databases">
        <title>Genome Sequencing of Nocardia wallacei strain FMUON74 and assembly.</title>
        <authorList>
            <person name="Toyokawa M."/>
            <person name="Uesaka K."/>
        </authorList>
    </citation>
    <scope>NUCLEOTIDE SEQUENCE [LARGE SCALE GENOMIC DNA]</scope>
    <source>
        <strain evidence="6 7">FMUON74</strain>
    </source>
</reference>
<gene>
    <name evidence="6" type="ORF">NWFMUON74_26020</name>
</gene>
<dbReference type="Proteomes" id="UP000516173">
    <property type="component" value="Chromosome"/>
</dbReference>
<dbReference type="InterPro" id="IPR050426">
    <property type="entry name" value="Glycosyltransferase_28"/>
</dbReference>
<evidence type="ECO:0000259" key="5">
    <source>
        <dbReference type="Pfam" id="PF21036"/>
    </source>
</evidence>
<dbReference type="AlphaFoldDB" id="A0A7G1KIH9"/>
<dbReference type="SUPFAM" id="SSF53756">
    <property type="entry name" value="UDP-Glycosyltransferase/glycogen phosphorylase"/>
    <property type="match status" value="1"/>
</dbReference>
<dbReference type="Gene3D" id="3.40.50.2000">
    <property type="entry name" value="Glycogen Phosphorylase B"/>
    <property type="match status" value="2"/>
</dbReference>
<dbReference type="EMBL" id="AP023396">
    <property type="protein sequence ID" value="BCK54830.1"/>
    <property type="molecule type" value="Genomic_DNA"/>
</dbReference>
<keyword evidence="2" id="KW-0328">Glycosyltransferase</keyword>
<dbReference type="GO" id="GO:0008194">
    <property type="term" value="F:UDP-glycosyltransferase activity"/>
    <property type="evidence" value="ECO:0007669"/>
    <property type="project" value="InterPro"/>
</dbReference>
<keyword evidence="3 6" id="KW-0808">Transferase</keyword>
<evidence type="ECO:0000256" key="1">
    <source>
        <dbReference type="ARBA" id="ARBA00006962"/>
    </source>
</evidence>
<protein>
    <submittedName>
        <fullName evidence="6">Glycosyl transferase</fullName>
    </submittedName>
</protein>
<name>A0A7G1KIH9_9NOCA</name>
<dbReference type="GO" id="GO:0016758">
    <property type="term" value="F:hexosyltransferase activity"/>
    <property type="evidence" value="ECO:0007669"/>
    <property type="project" value="UniProtKB-ARBA"/>
</dbReference>
<dbReference type="PANTHER" id="PTHR48050">
    <property type="entry name" value="STEROL 3-BETA-GLUCOSYLTRANSFERASE"/>
    <property type="match status" value="1"/>
</dbReference>
<dbReference type="InterPro" id="IPR002213">
    <property type="entry name" value="UDP_glucos_trans"/>
</dbReference>